<keyword evidence="3" id="KW-1185">Reference proteome</keyword>
<accession>A0A9P5NE06</accession>
<protein>
    <submittedName>
        <fullName evidence="2">Uncharacterized protein</fullName>
    </submittedName>
</protein>
<sequence>MSHSFFTPNEISQFCQFATLIICGEPIPPSAGTPLGYVDFCILNQHNPDPSMRLPLPPGVSTQTVFVNGRETLALIPDQVAPISGGHINPAPATSLSSGVPAPVPEPSQQKHRWYIPKRIGS</sequence>
<name>A0A9P5NE06_GYMJU</name>
<dbReference type="AlphaFoldDB" id="A0A9P5NE06"/>
<organism evidence="2 3">
    <name type="scientific">Gymnopilus junonius</name>
    <name type="common">Spectacular rustgill mushroom</name>
    <name type="synonym">Gymnopilus spectabilis subsp. junonius</name>
    <dbReference type="NCBI Taxonomy" id="109634"/>
    <lineage>
        <taxon>Eukaryota</taxon>
        <taxon>Fungi</taxon>
        <taxon>Dikarya</taxon>
        <taxon>Basidiomycota</taxon>
        <taxon>Agaricomycotina</taxon>
        <taxon>Agaricomycetes</taxon>
        <taxon>Agaricomycetidae</taxon>
        <taxon>Agaricales</taxon>
        <taxon>Agaricineae</taxon>
        <taxon>Hymenogastraceae</taxon>
        <taxon>Gymnopilus</taxon>
    </lineage>
</organism>
<evidence type="ECO:0000256" key="1">
    <source>
        <dbReference type="SAM" id="MobiDB-lite"/>
    </source>
</evidence>
<gene>
    <name evidence="2" type="ORF">CPB84DRAFT_1851996</name>
</gene>
<proteinExistence type="predicted"/>
<feature type="region of interest" description="Disordered" evidence="1">
    <location>
        <begin position="86"/>
        <end position="111"/>
    </location>
</feature>
<dbReference type="Proteomes" id="UP000724874">
    <property type="component" value="Unassembled WGS sequence"/>
</dbReference>
<reference evidence="2" key="1">
    <citation type="submission" date="2020-11" db="EMBL/GenBank/DDBJ databases">
        <authorList>
            <consortium name="DOE Joint Genome Institute"/>
            <person name="Ahrendt S."/>
            <person name="Riley R."/>
            <person name="Andreopoulos W."/>
            <person name="LaButti K."/>
            <person name="Pangilinan J."/>
            <person name="Ruiz-duenas F.J."/>
            <person name="Barrasa J.M."/>
            <person name="Sanchez-Garcia M."/>
            <person name="Camarero S."/>
            <person name="Miyauchi S."/>
            <person name="Serrano A."/>
            <person name="Linde D."/>
            <person name="Babiker R."/>
            <person name="Drula E."/>
            <person name="Ayuso-Fernandez I."/>
            <person name="Pacheco R."/>
            <person name="Padilla G."/>
            <person name="Ferreira P."/>
            <person name="Barriuso J."/>
            <person name="Kellner H."/>
            <person name="Castanera R."/>
            <person name="Alfaro M."/>
            <person name="Ramirez L."/>
            <person name="Pisabarro A.G."/>
            <person name="Kuo A."/>
            <person name="Tritt A."/>
            <person name="Lipzen A."/>
            <person name="He G."/>
            <person name="Yan M."/>
            <person name="Ng V."/>
            <person name="Cullen D."/>
            <person name="Martin F."/>
            <person name="Rosso M.-N."/>
            <person name="Henrissat B."/>
            <person name="Hibbett D."/>
            <person name="Martinez A.T."/>
            <person name="Grigoriev I.V."/>
        </authorList>
    </citation>
    <scope>NUCLEOTIDE SEQUENCE</scope>
    <source>
        <strain evidence="2">AH 44721</strain>
    </source>
</reference>
<comment type="caution">
    <text evidence="2">The sequence shown here is derived from an EMBL/GenBank/DDBJ whole genome shotgun (WGS) entry which is preliminary data.</text>
</comment>
<dbReference type="EMBL" id="JADNYJ010000145">
    <property type="protein sequence ID" value="KAF8879895.1"/>
    <property type="molecule type" value="Genomic_DNA"/>
</dbReference>
<evidence type="ECO:0000313" key="2">
    <source>
        <dbReference type="EMBL" id="KAF8879895.1"/>
    </source>
</evidence>
<evidence type="ECO:0000313" key="3">
    <source>
        <dbReference type="Proteomes" id="UP000724874"/>
    </source>
</evidence>